<dbReference type="Pfam" id="PF00126">
    <property type="entry name" value="HTH_1"/>
    <property type="match status" value="1"/>
</dbReference>
<dbReference type="InterPro" id="IPR036388">
    <property type="entry name" value="WH-like_DNA-bd_sf"/>
</dbReference>
<dbReference type="Pfam" id="PF03466">
    <property type="entry name" value="LysR_substrate"/>
    <property type="match status" value="1"/>
</dbReference>
<evidence type="ECO:0000259" key="5">
    <source>
        <dbReference type="PROSITE" id="PS50931"/>
    </source>
</evidence>
<protein>
    <submittedName>
        <fullName evidence="6">LysR family transcriptional regulator</fullName>
    </submittedName>
</protein>
<dbReference type="SUPFAM" id="SSF53850">
    <property type="entry name" value="Periplasmic binding protein-like II"/>
    <property type="match status" value="1"/>
</dbReference>
<dbReference type="EMBL" id="AP028908">
    <property type="protein sequence ID" value="BES84221.1"/>
    <property type="molecule type" value="Genomic_DNA"/>
</dbReference>
<proteinExistence type="inferred from homology"/>
<dbReference type="GO" id="GO:0006351">
    <property type="term" value="P:DNA-templated transcription"/>
    <property type="evidence" value="ECO:0007669"/>
    <property type="project" value="TreeGrafter"/>
</dbReference>
<dbReference type="InterPro" id="IPR000847">
    <property type="entry name" value="LysR_HTH_N"/>
</dbReference>
<dbReference type="SUPFAM" id="SSF46785">
    <property type="entry name" value="Winged helix' DNA-binding domain"/>
    <property type="match status" value="1"/>
</dbReference>
<name>A0AAN0KDV5_9GAMM</name>
<dbReference type="Proteomes" id="UP001377830">
    <property type="component" value="Chromosome"/>
</dbReference>
<evidence type="ECO:0000313" key="6">
    <source>
        <dbReference type="EMBL" id="BES84221.1"/>
    </source>
</evidence>
<keyword evidence="2" id="KW-0805">Transcription regulation</keyword>
<dbReference type="PANTHER" id="PTHR30537">
    <property type="entry name" value="HTH-TYPE TRANSCRIPTIONAL REGULATOR"/>
    <property type="match status" value="1"/>
</dbReference>
<dbReference type="InterPro" id="IPR005119">
    <property type="entry name" value="LysR_subst-bd"/>
</dbReference>
<dbReference type="CDD" id="cd08472">
    <property type="entry name" value="PBP2_CrgA_like_3"/>
    <property type="match status" value="1"/>
</dbReference>
<dbReference type="GO" id="GO:0043565">
    <property type="term" value="F:sequence-specific DNA binding"/>
    <property type="evidence" value="ECO:0007669"/>
    <property type="project" value="TreeGrafter"/>
</dbReference>
<comment type="similarity">
    <text evidence="1">Belongs to the LysR transcriptional regulatory family.</text>
</comment>
<dbReference type="PANTHER" id="PTHR30537:SF72">
    <property type="entry name" value="LYSR FAMILY TRANSCRIPTIONAL REGULATOR"/>
    <property type="match status" value="1"/>
</dbReference>
<accession>A0AAN0KDV5</accession>
<dbReference type="InterPro" id="IPR058163">
    <property type="entry name" value="LysR-type_TF_proteobact-type"/>
</dbReference>
<dbReference type="Gene3D" id="3.40.190.290">
    <property type="match status" value="1"/>
</dbReference>
<dbReference type="KEGG" id="parl:PEC302110_13180"/>
<evidence type="ECO:0000256" key="4">
    <source>
        <dbReference type="ARBA" id="ARBA00023163"/>
    </source>
</evidence>
<feature type="domain" description="HTH lysR-type" evidence="5">
    <location>
        <begin position="1"/>
        <end position="53"/>
    </location>
</feature>
<dbReference type="Gene3D" id="1.10.10.10">
    <property type="entry name" value="Winged helix-like DNA-binding domain superfamily/Winged helix DNA-binding domain"/>
    <property type="match status" value="1"/>
</dbReference>
<dbReference type="InterPro" id="IPR036390">
    <property type="entry name" value="WH_DNA-bd_sf"/>
</dbReference>
<dbReference type="GO" id="GO:0003700">
    <property type="term" value="F:DNA-binding transcription factor activity"/>
    <property type="evidence" value="ECO:0007669"/>
    <property type="project" value="InterPro"/>
</dbReference>
<sequence length="294" mass="33290">MQVYVHVVDTHSFARASEVLGLPRSTVSRVIKELETYLGLQLLQRTTRKLSVTTDGYHYYEECKRILTDIATIESSFPGRSGQPKGRFKVGMPQSLARYCIIPRIQEFLSQYPELEMMLCSSDNVEDIIQEGYDCVIRTGRGEDSTTLVARPLANFKWIVLASPKYIDTHGKPEHLDDLESHNSVGYLNHRTGRTTDWFFTLDGADRAIRMKETFVVDDTDAYIQAGVQGMGLIRVASYLVSPYLKSGALITCMNNLSFDLPLSLVYPQSRYLLPSVRSFFTWSKATLNQSNSD</sequence>
<dbReference type="AlphaFoldDB" id="A0AAN0KDV5"/>
<evidence type="ECO:0000256" key="1">
    <source>
        <dbReference type="ARBA" id="ARBA00009437"/>
    </source>
</evidence>
<organism evidence="6 7">
    <name type="scientific">Pectobacterium araliae</name>
    <dbReference type="NCBI Taxonomy" id="3073862"/>
    <lineage>
        <taxon>Bacteria</taxon>
        <taxon>Pseudomonadati</taxon>
        <taxon>Pseudomonadota</taxon>
        <taxon>Gammaproteobacteria</taxon>
        <taxon>Enterobacterales</taxon>
        <taxon>Pectobacteriaceae</taxon>
        <taxon>Pectobacterium</taxon>
    </lineage>
</organism>
<evidence type="ECO:0000313" key="7">
    <source>
        <dbReference type="Proteomes" id="UP001377830"/>
    </source>
</evidence>
<evidence type="ECO:0000256" key="2">
    <source>
        <dbReference type="ARBA" id="ARBA00023015"/>
    </source>
</evidence>
<dbReference type="FunFam" id="1.10.10.10:FF:000001">
    <property type="entry name" value="LysR family transcriptional regulator"/>
    <property type="match status" value="1"/>
</dbReference>
<gene>
    <name evidence="6" type="ORF">PEC302110_13180</name>
</gene>
<keyword evidence="7" id="KW-1185">Reference proteome</keyword>
<dbReference type="PROSITE" id="PS50931">
    <property type="entry name" value="HTH_LYSR"/>
    <property type="match status" value="1"/>
</dbReference>
<keyword evidence="4" id="KW-0804">Transcription</keyword>
<keyword evidence="3" id="KW-0238">DNA-binding</keyword>
<evidence type="ECO:0000256" key="3">
    <source>
        <dbReference type="ARBA" id="ARBA00023125"/>
    </source>
</evidence>
<reference evidence="7" key="1">
    <citation type="journal article" date="2024" name="Int. J. Syst. Evol. Microbiol.">
        <title>Pectobacterium araliae sp. nov., a pathogen causing bacterial soft rot of Japanese angelica tree in Japan.</title>
        <authorList>
            <person name="Sawada H."/>
            <person name="Someya N."/>
            <person name="Morohoshi T."/>
            <person name="Ono M."/>
            <person name="Satou M."/>
        </authorList>
    </citation>
    <scope>NUCLEOTIDE SEQUENCE [LARGE SCALE GENOMIC DNA]</scope>
    <source>
        <strain evidence="7">MAFF 302110</strain>
    </source>
</reference>